<feature type="non-terminal residue" evidence="1">
    <location>
        <position position="173"/>
    </location>
</feature>
<gene>
    <name evidence="1" type="ORF">PAXRUDRAFT_156472</name>
</gene>
<accession>A0A0D0CZY6</accession>
<dbReference type="HOGENOM" id="CLU_1496701_0_0_1"/>
<dbReference type="AlphaFoldDB" id="A0A0D0CZY6"/>
<reference evidence="1 2" key="1">
    <citation type="submission" date="2014-04" db="EMBL/GenBank/DDBJ databases">
        <authorList>
            <consortium name="DOE Joint Genome Institute"/>
            <person name="Kuo A."/>
            <person name="Kohler A."/>
            <person name="Jargeat P."/>
            <person name="Nagy L.G."/>
            <person name="Floudas D."/>
            <person name="Copeland A."/>
            <person name="Barry K.W."/>
            <person name="Cichocki N."/>
            <person name="Veneault-Fourrey C."/>
            <person name="LaButti K."/>
            <person name="Lindquist E.A."/>
            <person name="Lipzen A."/>
            <person name="Lundell T."/>
            <person name="Morin E."/>
            <person name="Murat C."/>
            <person name="Sun H."/>
            <person name="Tunlid A."/>
            <person name="Henrissat B."/>
            <person name="Grigoriev I.V."/>
            <person name="Hibbett D.S."/>
            <person name="Martin F."/>
            <person name="Nordberg H.P."/>
            <person name="Cantor M.N."/>
            <person name="Hua S.X."/>
        </authorList>
    </citation>
    <scope>NUCLEOTIDE SEQUENCE [LARGE SCALE GENOMIC DNA]</scope>
    <source>
        <strain evidence="1 2">Ve08.2h10</strain>
    </source>
</reference>
<sequence length="173" mass="20374">EMLYKLYPVFLTRHSLVFEAMLSLPRIHCILSNSIVLHGNIWQEFDHLLCYLHGCDSELERQEFLTSILKLSEFYQIDSGFWYAVTRLKDLLPAVFKPSLKLQLGRQFQIHEWVEPSFCVMMEHQPISSISHLKAHHMGMVYFWIIVTTKAQIKEHYRALAYTKPALDQSNDC</sequence>
<reference evidence="2" key="2">
    <citation type="submission" date="2015-01" db="EMBL/GenBank/DDBJ databases">
        <title>Evolutionary Origins and Diversification of the Mycorrhizal Mutualists.</title>
        <authorList>
            <consortium name="DOE Joint Genome Institute"/>
            <consortium name="Mycorrhizal Genomics Consortium"/>
            <person name="Kohler A."/>
            <person name="Kuo A."/>
            <person name="Nagy L.G."/>
            <person name="Floudas D."/>
            <person name="Copeland A."/>
            <person name="Barry K.W."/>
            <person name="Cichocki N."/>
            <person name="Veneault-Fourrey C."/>
            <person name="LaButti K."/>
            <person name="Lindquist E.A."/>
            <person name="Lipzen A."/>
            <person name="Lundell T."/>
            <person name="Morin E."/>
            <person name="Murat C."/>
            <person name="Riley R."/>
            <person name="Ohm R."/>
            <person name="Sun H."/>
            <person name="Tunlid A."/>
            <person name="Henrissat B."/>
            <person name="Grigoriev I.V."/>
            <person name="Hibbett D.S."/>
            <person name="Martin F."/>
        </authorList>
    </citation>
    <scope>NUCLEOTIDE SEQUENCE [LARGE SCALE GENOMIC DNA]</scope>
    <source>
        <strain evidence="2">Ve08.2h10</strain>
    </source>
</reference>
<evidence type="ECO:0000313" key="1">
    <source>
        <dbReference type="EMBL" id="KIK81258.1"/>
    </source>
</evidence>
<organism evidence="1 2">
    <name type="scientific">Paxillus rubicundulus Ve08.2h10</name>
    <dbReference type="NCBI Taxonomy" id="930991"/>
    <lineage>
        <taxon>Eukaryota</taxon>
        <taxon>Fungi</taxon>
        <taxon>Dikarya</taxon>
        <taxon>Basidiomycota</taxon>
        <taxon>Agaricomycotina</taxon>
        <taxon>Agaricomycetes</taxon>
        <taxon>Agaricomycetidae</taxon>
        <taxon>Boletales</taxon>
        <taxon>Paxilineae</taxon>
        <taxon>Paxillaceae</taxon>
        <taxon>Paxillus</taxon>
    </lineage>
</organism>
<feature type="non-terminal residue" evidence="1">
    <location>
        <position position="1"/>
    </location>
</feature>
<dbReference type="InParanoid" id="A0A0D0CZY6"/>
<name>A0A0D0CZY6_9AGAM</name>
<protein>
    <submittedName>
        <fullName evidence="1">Uncharacterized protein</fullName>
    </submittedName>
</protein>
<evidence type="ECO:0000313" key="2">
    <source>
        <dbReference type="Proteomes" id="UP000054538"/>
    </source>
</evidence>
<dbReference type="Proteomes" id="UP000054538">
    <property type="component" value="Unassembled WGS sequence"/>
</dbReference>
<proteinExistence type="predicted"/>
<keyword evidence="2" id="KW-1185">Reference proteome</keyword>
<dbReference type="EMBL" id="KN825832">
    <property type="protein sequence ID" value="KIK81258.1"/>
    <property type="molecule type" value="Genomic_DNA"/>
</dbReference>
<dbReference type="OrthoDB" id="2804507at2759"/>